<proteinExistence type="predicted"/>
<gene>
    <name evidence="8" type="ORF">HU200_018375</name>
</gene>
<evidence type="ECO:0000256" key="3">
    <source>
        <dbReference type="ARBA" id="ARBA00023125"/>
    </source>
</evidence>
<dbReference type="SUPFAM" id="SSF101936">
    <property type="entry name" value="DNA-binding pseudobarrel domain"/>
    <property type="match status" value="1"/>
</dbReference>
<dbReference type="InterPro" id="IPR003340">
    <property type="entry name" value="B3_DNA-bd"/>
</dbReference>
<evidence type="ECO:0000313" key="9">
    <source>
        <dbReference type="Proteomes" id="UP000636709"/>
    </source>
</evidence>
<accession>A0A835KIJ3</accession>
<evidence type="ECO:0000256" key="5">
    <source>
        <dbReference type="ARBA" id="ARBA00023242"/>
    </source>
</evidence>
<evidence type="ECO:0000256" key="2">
    <source>
        <dbReference type="ARBA" id="ARBA00023015"/>
    </source>
</evidence>
<keyword evidence="2" id="KW-0805">Transcription regulation</keyword>
<feature type="region of interest" description="Disordered" evidence="6">
    <location>
        <begin position="43"/>
        <end position="68"/>
    </location>
</feature>
<feature type="domain" description="TF-B3" evidence="7">
    <location>
        <begin position="111"/>
        <end position="201"/>
    </location>
</feature>
<dbReference type="PROSITE" id="PS50863">
    <property type="entry name" value="B3"/>
    <property type="match status" value="1"/>
</dbReference>
<evidence type="ECO:0000256" key="1">
    <source>
        <dbReference type="ARBA" id="ARBA00004123"/>
    </source>
</evidence>
<sequence>MAAAAAYEAKRRRQIEENKRRIEELGLRQLAAAAIPPQAKRLKHKVRVPGAAATAPPRRSGRVANLPEQPEYRENINERIVIGMTAVERSYSIANAKAKELECELGANYPTFVKTITKFSAISFSLSLPPLLCREHLPEHVKVITLVDEEDDEFDMQYYKEPRYHKYKITNWKWFAINNKLDNGDCLVFQLIQQTKFKVRS</sequence>
<dbReference type="OrthoDB" id="664332at2759"/>
<reference evidence="8" key="1">
    <citation type="submission" date="2020-07" db="EMBL/GenBank/DDBJ databases">
        <title>Genome sequence and genetic diversity analysis of an under-domesticated orphan crop, white fonio (Digitaria exilis).</title>
        <authorList>
            <person name="Bennetzen J.L."/>
            <person name="Chen S."/>
            <person name="Ma X."/>
            <person name="Wang X."/>
            <person name="Yssel A.E.J."/>
            <person name="Chaluvadi S.R."/>
            <person name="Johnson M."/>
            <person name="Gangashetty P."/>
            <person name="Hamidou F."/>
            <person name="Sanogo M.D."/>
            <person name="Zwaenepoel A."/>
            <person name="Wallace J."/>
            <person name="Van De Peer Y."/>
            <person name="Van Deynze A."/>
        </authorList>
    </citation>
    <scope>NUCLEOTIDE SEQUENCE</scope>
    <source>
        <tissue evidence="8">Leaves</tissue>
    </source>
</reference>
<comment type="caution">
    <text evidence="8">The sequence shown here is derived from an EMBL/GenBank/DDBJ whole genome shotgun (WGS) entry which is preliminary data.</text>
</comment>
<evidence type="ECO:0000259" key="7">
    <source>
        <dbReference type="PROSITE" id="PS50863"/>
    </source>
</evidence>
<dbReference type="SMART" id="SM01019">
    <property type="entry name" value="B3"/>
    <property type="match status" value="1"/>
</dbReference>
<keyword evidence="4" id="KW-0804">Transcription</keyword>
<protein>
    <recommendedName>
        <fullName evidence="7">TF-B3 domain-containing protein</fullName>
    </recommendedName>
</protein>
<dbReference type="CDD" id="cd10017">
    <property type="entry name" value="B3_DNA"/>
    <property type="match status" value="1"/>
</dbReference>
<dbReference type="Pfam" id="PF02362">
    <property type="entry name" value="B3"/>
    <property type="match status" value="1"/>
</dbReference>
<evidence type="ECO:0000256" key="6">
    <source>
        <dbReference type="SAM" id="MobiDB-lite"/>
    </source>
</evidence>
<keyword evidence="3" id="KW-0238">DNA-binding</keyword>
<dbReference type="PANTHER" id="PTHR31391:SF99">
    <property type="entry name" value="B3 DOMAIN-CONTAINING PROTEIN OS06G0194400"/>
    <property type="match status" value="1"/>
</dbReference>
<dbReference type="EMBL" id="JACEFO010001626">
    <property type="protein sequence ID" value="KAF8729061.1"/>
    <property type="molecule type" value="Genomic_DNA"/>
</dbReference>
<dbReference type="Gene3D" id="2.40.330.10">
    <property type="entry name" value="DNA-binding pseudobarrel domain"/>
    <property type="match status" value="1"/>
</dbReference>
<dbReference type="GO" id="GO:0003677">
    <property type="term" value="F:DNA binding"/>
    <property type="evidence" value="ECO:0007669"/>
    <property type="project" value="UniProtKB-KW"/>
</dbReference>
<dbReference type="InterPro" id="IPR044837">
    <property type="entry name" value="REM16-like"/>
</dbReference>
<comment type="subcellular location">
    <subcellularLocation>
        <location evidence="1">Nucleus</location>
    </subcellularLocation>
</comment>
<dbReference type="AlphaFoldDB" id="A0A835KIJ3"/>
<evidence type="ECO:0000313" key="8">
    <source>
        <dbReference type="EMBL" id="KAF8729061.1"/>
    </source>
</evidence>
<keyword evidence="5" id="KW-0539">Nucleus</keyword>
<evidence type="ECO:0000256" key="4">
    <source>
        <dbReference type="ARBA" id="ARBA00023163"/>
    </source>
</evidence>
<dbReference type="Proteomes" id="UP000636709">
    <property type="component" value="Unassembled WGS sequence"/>
</dbReference>
<name>A0A835KIJ3_9POAL</name>
<keyword evidence="9" id="KW-1185">Reference proteome</keyword>
<dbReference type="InterPro" id="IPR015300">
    <property type="entry name" value="DNA-bd_pseudobarrel_sf"/>
</dbReference>
<dbReference type="GO" id="GO:0005634">
    <property type="term" value="C:nucleus"/>
    <property type="evidence" value="ECO:0007669"/>
    <property type="project" value="UniProtKB-SubCell"/>
</dbReference>
<dbReference type="PANTHER" id="PTHR31391">
    <property type="entry name" value="B3 DOMAIN-CONTAINING PROTEIN OS11G0197600-RELATED"/>
    <property type="match status" value="1"/>
</dbReference>
<organism evidence="8 9">
    <name type="scientific">Digitaria exilis</name>
    <dbReference type="NCBI Taxonomy" id="1010633"/>
    <lineage>
        <taxon>Eukaryota</taxon>
        <taxon>Viridiplantae</taxon>
        <taxon>Streptophyta</taxon>
        <taxon>Embryophyta</taxon>
        <taxon>Tracheophyta</taxon>
        <taxon>Spermatophyta</taxon>
        <taxon>Magnoliopsida</taxon>
        <taxon>Liliopsida</taxon>
        <taxon>Poales</taxon>
        <taxon>Poaceae</taxon>
        <taxon>PACMAD clade</taxon>
        <taxon>Panicoideae</taxon>
        <taxon>Panicodae</taxon>
        <taxon>Paniceae</taxon>
        <taxon>Anthephorinae</taxon>
        <taxon>Digitaria</taxon>
    </lineage>
</organism>